<dbReference type="InterPro" id="IPR050327">
    <property type="entry name" value="Proton-linked_MCT"/>
</dbReference>
<evidence type="ECO:0000313" key="5">
    <source>
        <dbReference type="Proteomes" id="UP000515146"/>
    </source>
</evidence>
<evidence type="ECO:0000256" key="1">
    <source>
        <dbReference type="ARBA" id="ARBA00004141"/>
    </source>
</evidence>
<keyword evidence="3" id="KW-0472">Membrane</keyword>
<dbReference type="AlphaFoldDB" id="A0A6P6XWT1"/>
<feature type="compositionally biased region" description="Polar residues" evidence="2">
    <location>
        <begin position="577"/>
        <end position="589"/>
    </location>
</feature>
<keyword evidence="3" id="KW-1133">Transmembrane helix</keyword>
<accession>A0A6P6XWT1</accession>
<feature type="transmembrane region" description="Helical" evidence="3">
    <location>
        <begin position="693"/>
        <end position="714"/>
    </location>
</feature>
<proteinExistence type="predicted"/>
<organism evidence="5 6">
    <name type="scientific">Dermatophagoides pteronyssinus</name>
    <name type="common">European house dust mite</name>
    <dbReference type="NCBI Taxonomy" id="6956"/>
    <lineage>
        <taxon>Eukaryota</taxon>
        <taxon>Metazoa</taxon>
        <taxon>Ecdysozoa</taxon>
        <taxon>Arthropoda</taxon>
        <taxon>Chelicerata</taxon>
        <taxon>Arachnida</taxon>
        <taxon>Acari</taxon>
        <taxon>Acariformes</taxon>
        <taxon>Sarcoptiformes</taxon>
        <taxon>Astigmata</taxon>
        <taxon>Psoroptidia</taxon>
        <taxon>Analgoidea</taxon>
        <taxon>Pyroglyphidae</taxon>
        <taxon>Dermatophagoidinae</taxon>
        <taxon>Dermatophagoides</taxon>
    </lineage>
</organism>
<feature type="domain" description="Major facilitator superfamily (MFS) profile" evidence="4">
    <location>
        <begin position="179"/>
        <end position="876"/>
    </location>
</feature>
<dbReference type="SUPFAM" id="SSF103473">
    <property type="entry name" value="MFS general substrate transporter"/>
    <property type="match status" value="2"/>
</dbReference>
<feature type="transmembrane region" description="Helical" evidence="3">
    <location>
        <begin position="248"/>
        <end position="266"/>
    </location>
</feature>
<sequence>MMKGLYEHQQQTKKITPLLPISLALEPISVTNNDNIIVSDNNNGITYNNDNPSGTELLEQNGNKNVECINNSLTEKSSIDPQLQYRNPLKDDDKMITSLSSEEAAVINARLDSRSSATSSHNDSSHFHNRQRSIRQQTSLNTSSSATNSTITHTYQSKKSPKKCKRQLNYSRPPDGGWGWMVVFASFIINLIADGVSLSFGVIYVELVNYFNESKGKTAWIGSLFLSIPLLTGPIGSSLVDRFGCRKVTIAGSLLASLGFFLGQFATCVEHLFFAFSLAGFGLALDYVTSIVSVAYWFDRRRSLATGLAVCGSGFGTFLFAPFMILLLKEYGWRGTLLILSGVFLNMVWCGLLIPDINIDTSGDISTSSSSSNSQDISDSDSDLSDSVDNLDYDDENDRPKSMTDNWSQEPHRLSLKQHSVRVKPLLESNSIDDSFPRHTSSLINIPTFIKNNNDQNSSTNKKNEMQSNNKYRDLTFRRGGYLHNLICHYPHLLSMFLQCDMQCDDLTVKTKVILQSNMSTVPLTPPSPVPPKPIQKVVEFGSTHHMDSHTKLNGFIQNDGDTKDSNDVSRNEGILKSSSDSRQNNTTSRFGNLLNFTRQSQHIANNNDVLFNSHQQNTSHVNRLHHLRLPRGSLTYRSAMLVINKYRLKASSAPDIYRTSMVTINEEKSLNFFENLKEIFVNMIDISIFKSFRYSIFCLSNFLLYVCIDVPYVYIPDQVITSGASDKDHASQYISIIGIFNIFGVIFVGYIGDKPWLDASFIYAILVSISGLMMAALPLTTDSLLLSIESALYGFCISANYSLVSVILVELISLDSFTTAYGMLLLVEGFGSLIGPPVAGWIFDVSGSYDNAFYITGITILLSGILVLPVGRKKNCFIWRERSDEKIEKVLKDKNLHSSSDCASSPSCEIKIDNKHSNLLKTRAISTVEKDSEF</sequence>
<feature type="transmembrane region" description="Helical" evidence="3">
    <location>
        <begin position="272"/>
        <end position="298"/>
    </location>
</feature>
<dbReference type="GO" id="GO:0008028">
    <property type="term" value="F:monocarboxylic acid transmembrane transporter activity"/>
    <property type="evidence" value="ECO:0007669"/>
    <property type="project" value="TreeGrafter"/>
</dbReference>
<evidence type="ECO:0000256" key="2">
    <source>
        <dbReference type="SAM" id="MobiDB-lite"/>
    </source>
</evidence>
<dbReference type="InParanoid" id="A0A6P6XWT1"/>
<feature type="transmembrane region" description="Helical" evidence="3">
    <location>
        <begin position="178"/>
        <end position="205"/>
    </location>
</feature>
<feature type="compositionally biased region" description="Low complexity" evidence="2">
    <location>
        <begin position="138"/>
        <end position="154"/>
    </location>
</feature>
<dbReference type="OMA" id="PVHHVQF"/>
<name>A0A6P6XWT1_DERPT</name>
<dbReference type="OrthoDB" id="410267at2759"/>
<dbReference type="PANTHER" id="PTHR11360:SF260">
    <property type="entry name" value="MFS DOMAIN-CONTAINING PROTEIN"/>
    <property type="match status" value="1"/>
</dbReference>
<dbReference type="KEGG" id="dpte:113791732"/>
<dbReference type="PANTHER" id="PTHR11360">
    <property type="entry name" value="MONOCARBOXYLATE TRANSPORTER"/>
    <property type="match status" value="1"/>
</dbReference>
<dbReference type="FunCoup" id="A0A6P6XWT1">
    <property type="interactions" value="47"/>
</dbReference>
<keyword evidence="5" id="KW-1185">Reference proteome</keyword>
<dbReference type="InterPro" id="IPR036259">
    <property type="entry name" value="MFS_trans_sf"/>
</dbReference>
<reference evidence="6" key="1">
    <citation type="submission" date="2025-08" db="UniProtKB">
        <authorList>
            <consortium name="RefSeq"/>
        </authorList>
    </citation>
    <scope>IDENTIFICATION</scope>
    <source>
        <strain evidence="6">Airmid</strain>
    </source>
</reference>
<dbReference type="Proteomes" id="UP000515146">
    <property type="component" value="Unplaced"/>
</dbReference>
<feature type="transmembrane region" description="Helical" evidence="3">
    <location>
        <begin position="852"/>
        <end position="871"/>
    </location>
</feature>
<feature type="transmembrane region" description="Helical" evidence="3">
    <location>
        <begin position="792"/>
        <end position="813"/>
    </location>
</feature>
<dbReference type="Pfam" id="PF07690">
    <property type="entry name" value="MFS_1"/>
    <property type="match status" value="2"/>
</dbReference>
<feature type="region of interest" description="Disordered" evidence="2">
    <location>
        <begin position="112"/>
        <end position="168"/>
    </location>
</feature>
<dbReference type="InterPro" id="IPR020846">
    <property type="entry name" value="MFS_dom"/>
</dbReference>
<dbReference type="InterPro" id="IPR011701">
    <property type="entry name" value="MFS"/>
</dbReference>
<dbReference type="PROSITE" id="PS50850">
    <property type="entry name" value="MFS"/>
    <property type="match status" value="1"/>
</dbReference>
<gene>
    <name evidence="6" type="primary">LOC113791732</name>
</gene>
<protein>
    <submittedName>
        <fullName evidence="6">Uncharacterized protein LOC113791732</fullName>
    </submittedName>
</protein>
<comment type="subcellular location">
    <subcellularLocation>
        <location evidence="1">Membrane</location>
        <topology evidence="1">Multi-pass membrane protein</topology>
    </subcellularLocation>
</comment>
<evidence type="ECO:0000313" key="6">
    <source>
        <dbReference type="RefSeq" id="XP_027197346.1"/>
    </source>
</evidence>
<feature type="transmembrane region" description="Helical" evidence="3">
    <location>
        <begin position="820"/>
        <end position="840"/>
    </location>
</feature>
<feature type="region of interest" description="Disordered" evidence="2">
    <location>
        <begin position="365"/>
        <end position="410"/>
    </location>
</feature>
<evidence type="ECO:0000259" key="4">
    <source>
        <dbReference type="PROSITE" id="PS50850"/>
    </source>
</evidence>
<feature type="compositionally biased region" description="Acidic residues" evidence="2">
    <location>
        <begin position="378"/>
        <end position="397"/>
    </location>
</feature>
<feature type="transmembrane region" description="Helical" evidence="3">
    <location>
        <begin position="331"/>
        <end position="354"/>
    </location>
</feature>
<feature type="transmembrane region" description="Helical" evidence="3">
    <location>
        <begin position="760"/>
        <end position="780"/>
    </location>
</feature>
<feature type="compositionally biased region" description="Low complexity" evidence="2">
    <location>
        <begin position="365"/>
        <end position="377"/>
    </location>
</feature>
<feature type="transmembrane region" description="Helical" evidence="3">
    <location>
        <begin position="217"/>
        <end position="236"/>
    </location>
</feature>
<keyword evidence="3" id="KW-0812">Transmembrane</keyword>
<feature type="transmembrane region" description="Helical" evidence="3">
    <location>
        <begin position="734"/>
        <end position="753"/>
    </location>
</feature>
<feature type="transmembrane region" description="Helical" evidence="3">
    <location>
        <begin position="305"/>
        <end position="325"/>
    </location>
</feature>
<feature type="region of interest" description="Disordered" evidence="2">
    <location>
        <begin position="550"/>
        <end position="589"/>
    </location>
</feature>
<dbReference type="RefSeq" id="XP_027197346.1">
    <property type="nucleotide sequence ID" value="XM_027341545.1"/>
</dbReference>
<feature type="compositionally biased region" description="Basic and acidic residues" evidence="2">
    <location>
        <begin position="561"/>
        <end position="571"/>
    </location>
</feature>
<dbReference type="Gene3D" id="1.20.1250.20">
    <property type="entry name" value="MFS general substrate transporter like domains"/>
    <property type="match status" value="2"/>
</dbReference>
<dbReference type="GO" id="GO:0016020">
    <property type="term" value="C:membrane"/>
    <property type="evidence" value="ECO:0007669"/>
    <property type="project" value="UniProtKB-SubCell"/>
</dbReference>
<evidence type="ECO:0000256" key="3">
    <source>
        <dbReference type="SAM" id="Phobius"/>
    </source>
</evidence>
<dbReference type="CDD" id="cd17352">
    <property type="entry name" value="MFS_MCT_SLC16"/>
    <property type="match status" value="1"/>
</dbReference>